<reference evidence="3" key="1">
    <citation type="journal article" date="2019" name="Int. J. Syst. Evol. Microbiol.">
        <title>The Global Catalogue of Microorganisms (GCM) 10K type strain sequencing project: providing services to taxonomists for standard genome sequencing and annotation.</title>
        <authorList>
            <consortium name="The Broad Institute Genomics Platform"/>
            <consortium name="The Broad Institute Genome Sequencing Center for Infectious Disease"/>
            <person name="Wu L."/>
            <person name="Ma J."/>
        </authorList>
    </citation>
    <scope>NUCLEOTIDE SEQUENCE [LARGE SCALE GENOMIC DNA]</scope>
    <source>
        <strain evidence="3">CGMCC 1.12295</strain>
    </source>
</reference>
<protein>
    <submittedName>
        <fullName evidence="2">ABC transporter permease</fullName>
    </submittedName>
</protein>
<evidence type="ECO:0000313" key="3">
    <source>
        <dbReference type="Proteomes" id="UP001597301"/>
    </source>
</evidence>
<name>A0ABW4KM69_9BACI</name>
<evidence type="ECO:0000313" key="2">
    <source>
        <dbReference type="EMBL" id="MFD1707335.1"/>
    </source>
</evidence>
<feature type="transmembrane region" description="Helical" evidence="1">
    <location>
        <begin position="308"/>
        <end position="327"/>
    </location>
</feature>
<feature type="transmembrane region" description="Helical" evidence="1">
    <location>
        <begin position="353"/>
        <end position="372"/>
    </location>
</feature>
<keyword evidence="1" id="KW-1133">Transmembrane helix</keyword>
<feature type="transmembrane region" description="Helical" evidence="1">
    <location>
        <begin position="131"/>
        <end position="153"/>
    </location>
</feature>
<keyword evidence="3" id="KW-1185">Reference proteome</keyword>
<sequence length="407" mass="47659">MKQIHELWPERLQAFQEEMRRYLKYMFNDHIKFVLIFGGGAAIYYYSQWVNDLPPDFPAALVMTVVLAFLLTAGPIITLVKEADKVFLIPLEDELKDYFKKGLRLSFIIQAYVLLLVSAAFMPMYNRVEGAGFMSFVFLFAVLLLLKYWNLALRWDILKTNDSPTLTADLFMRYLLNAGLLYLLISRASWWFILAVMLIMAAFTVYTRQSMKKKTLKWERLIEKEQGRMLKFYRMANLFTDVPHLGSKVWRRKWMDPIFMSIPFAEKSTFRFLYARTIVRTSEYSGLILRLTAMACLILYFVDHLYAAIGISWLFLYLTGFQLLPLIRRYDLKIWIHLYPVPADIKKRDFYRLLIRILGIQALLFGVITAVSGNLFNALLVLAASLLFAIVFGKQYVPGRVKKMEPY</sequence>
<feature type="transmembrane region" description="Helical" evidence="1">
    <location>
        <begin position="284"/>
        <end position="302"/>
    </location>
</feature>
<feature type="transmembrane region" description="Helical" evidence="1">
    <location>
        <begin position="378"/>
        <end position="397"/>
    </location>
</feature>
<dbReference type="RefSeq" id="WP_380774055.1">
    <property type="nucleotide sequence ID" value="NZ_JBHUEO010000030.1"/>
</dbReference>
<dbReference type="Proteomes" id="UP001597301">
    <property type="component" value="Unassembled WGS sequence"/>
</dbReference>
<dbReference type="EMBL" id="JBHUEO010000030">
    <property type="protein sequence ID" value="MFD1707335.1"/>
    <property type="molecule type" value="Genomic_DNA"/>
</dbReference>
<keyword evidence="1" id="KW-0812">Transmembrane</keyword>
<feature type="transmembrane region" description="Helical" evidence="1">
    <location>
        <begin position="30"/>
        <end position="47"/>
    </location>
</feature>
<gene>
    <name evidence="2" type="ORF">ACFSCZ_11395</name>
</gene>
<evidence type="ECO:0000256" key="1">
    <source>
        <dbReference type="SAM" id="Phobius"/>
    </source>
</evidence>
<feature type="transmembrane region" description="Helical" evidence="1">
    <location>
        <begin position="165"/>
        <end position="184"/>
    </location>
</feature>
<organism evidence="2 3">
    <name type="scientific">Siminovitchia sediminis</name>
    <dbReference type="NCBI Taxonomy" id="1274353"/>
    <lineage>
        <taxon>Bacteria</taxon>
        <taxon>Bacillati</taxon>
        <taxon>Bacillota</taxon>
        <taxon>Bacilli</taxon>
        <taxon>Bacillales</taxon>
        <taxon>Bacillaceae</taxon>
        <taxon>Siminovitchia</taxon>
    </lineage>
</organism>
<feature type="transmembrane region" description="Helical" evidence="1">
    <location>
        <begin position="105"/>
        <end position="125"/>
    </location>
</feature>
<dbReference type="Pfam" id="PF05975">
    <property type="entry name" value="EcsB"/>
    <property type="match status" value="1"/>
</dbReference>
<comment type="caution">
    <text evidence="2">The sequence shown here is derived from an EMBL/GenBank/DDBJ whole genome shotgun (WGS) entry which is preliminary data.</text>
</comment>
<keyword evidence="1" id="KW-0472">Membrane</keyword>
<dbReference type="PIRSF" id="PIRSF037259">
    <property type="entry name" value="EcsB_ABC"/>
    <property type="match status" value="1"/>
</dbReference>
<feature type="transmembrane region" description="Helical" evidence="1">
    <location>
        <begin position="59"/>
        <end position="80"/>
    </location>
</feature>
<dbReference type="InterPro" id="IPR010288">
    <property type="entry name" value="EcsB_ABC"/>
</dbReference>
<accession>A0ABW4KM69</accession>
<feature type="transmembrane region" description="Helical" evidence="1">
    <location>
        <begin position="190"/>
        <end position="207"/>
    </location>
</feature>
<proteinExistence type="predicted"/>